<dbReference type="PROSITE" id="PS51384">
    <property type="entry name" value="FAD_FR"/>
    <property type="match status" value="1"/>
</dbReference>
<sequence length="317" mass="34579">MKTGEQRLELKVAKKETIAEGVAYLVLADPDGADLPEWTPGAHIDVELSDEVVRQYSLCGDPDDRSRYEIAVLREPAGRGGSARVHDEVHEGDLIAVRGPRNHFELVDADEYLFIAGGIGITPIMAMVRRAEASGKPWRLVYGGRSRASMAFQDELSATYGDRVLLWPQDESGLIDLEAHLGTPMTGVKVYSCGPEPLLAAVQERCVAWPAGSLHLERFSAVVQNDGESASFEIELAQDGRTLTVPEDRSVVEVLHDAGIDVPVSCREGVCGTCETAVLDGIPDHRDVVLSDEERACNDCMFPCVSRSLTPRLRLDL</sequence>
<evidence type="ECO:0000313" key="13">
    <source>
        <dbReference type="Proteomes" id="UP000319769"/>
    </source>
</evidence>
<keyword evidence="8" id="KW-0408">Iron</keyword>
<keyword evidence="3" id="KW-0285">Flavoprotein</keyword>
<dbReference type="Pfam" id="PF22290">
    <property type="entry name" value="DmmA-like_N"/>
    <property type="match status" value="1"/>
</dbReference>
<protein>
    <submittedName>
        <fullName evidence="12">Oxidoreductase</fullName>
    </submittedName>
</protein>
<dbReference type="InterPro" id="IPR001041">
    <property type="entry name" value="2Fe-2S_ferredoxin-type"/>
</dbReference>
<evidence type="ECO:0000256" key="6">
    <source>
        <dbReference type="ARBA" id="ARBA00022723"/>
    </source>
</evidence>
<dbReference type="GO" id="GO:0051537">
    <property type="term" value="F:2 iron, 2 sulfur cluster binding"/>
    <property type="evidence" value="ECO:0007669"/>
    <property type="project" value="UniProtKB-KW"/>
</dbReference>
<comment type="cofactor">
    <cofactor evidence="1">
        <name>FMN</name>
        <dbReference type="ChEBI" id="CHEBI:58210"/>
    </cofactor>
</comment>
<dbReference type="RefSeq" id="WP_144757638.1">
    <property type="nucleotide sequence ID" value="NZ_VMNW02000046.1"/>
</dbReference>
<comment type="caution">
    <text evidence="12">The sequence shown here is derived from an EMBL/GenBank/DDBJ whole genome shotgun (WGS) entry which is preliminary data.</text>
</comment>
<dbReference type="CDD" id="cd00207">
    <property type="entry name" value="fer2"/>
    <property type="match status" value="1"/>
</dbReference>
<feature type="domain" description="2Fe-2S ferredoxin-type" evidence="10">
    <location>
        <begin position="232"/>
        <end position="317"/>
    </location>
</feature>
<evidence type="ECO:0000259" key="10">
    <source>
        <dbReference type="PROSITE" id="PS51085"/>
    </source>
</evidence>
<dbReference type="InterPro" id="IPR006058">
    <property type="entry name" value="2Fe2S_fd_BS"/>
</dbReference>
<evidence type="ECO:0000256" key="1">
    <source>
        <dbReference type="ARBA" id="ARBA00001917"/>
    </source>
</evidence>
<dbReference type="SUPFAM" id="SSF63380">
    <property type="entry name" value="Riboflavin synthase domain-like"/>
    <property type="match status" value="1"/>
</dbReference>
<dbReference type="EMBL" id="VMNW02000046">
    <property type="protein sequence ID" value="KAA9156775.1"/>
    <property type="molecule type" value="Genomic_DNA"/>
</dbReference>
<evidence type="ECO:0000256" key="5">
    <source>
        <dbReference type="ARBA" id="ARBA00022714"/>
    </source>
</evidence>
<dbReference type="Gene3D" id="2.40.30.10">
    <property type="entry name" value="Translation factors"/>
    <property type="match status" value="1"/>
</dbReference>
<comment type="cofactor">
    <cofactor evidence="2">
        <name>FAD</name>
        <dbReference type="ChEBI" id="CHEBI:57692"/>
    </cofactor>
</comment>
<evidence type="ECO:0000256" key="3">
    <source>
        <dbReference type="ARBA" id="ARBA00022630"/>
    </source>
</evidence>
<dbReference type="InterPro" id="IPR039261">
    <property type="entry name" value="FNR_nucleotide-bd"/>
</dbReference>
<dbReference type="OrthoDB" id="3807506at2"/>
<feature type="domain" description="FAD-binding FR-type" evidence="11">
    <location>
        <begin position="5"/>
        <end position="107"/>
    </location>
</feature>
<evidence type="ECO:0000256" key="8">
    <source>
        <dbReference type="ARBA" id="ARBA00023004"/>
    </source>
</evidence>
<dbReference type="PANTHER" id="PTHR47354">
    <property type="entry name" value="NADH OXIDOREDUCTASE HCR"/>
    <property type="match status" value="1"/>
</dbReference>
<dbReference type="InterPro" id="IPR054582">
    <property type="entry name" value="DmmA-like_N"/>
</dbReference>
<evidence type="ECO:0000313" key="12">
    <source>
        <dbReference type="EMBL" id="KAA9156775.1"/>
    </source>
</evidence>
<keyword evidence="4" id="KW-0288">FMN</keyword>
<dbReference type="SUPFAM" id="SSF52343">
    <property type="entry name" value="Ferredoxin reductase-like, C-terminal NADP-linked domain"/>
    <property type="match status" value="1"/>
</dbReference>
<dbReference type="PROSITE" id="PS00197">
    <property type="entry name" value="2FE2S_FER_1"/>
    <property type="match status" value="1"/>
</dbReference>
<dbReference type="InterPro" id="IPR017927">
    <property type="entry name" value="FAD-bd_FR_type"/>
</dbReference>
<dbReference type="InterPro" id="IPR017938">
    <property type="entry name" value="Riboflavin_synthase-like_b-brl"/>
</dbReference>
<gene>
    <name evidence="12" type="ORF">FPZ12_026770</name>
</gene>
<dbReference type="Gene3D" id="3.40.50.80">
    <property type="entry name" value="Nucleotide-binding domain of ferredoxin-NADP reductase (FNR) module"/>
    <property type="match status" value="1"/>
</dbReference>
<dbReference type="PROSITE" id="PS51085">
    <property type="entry name" value="2FE2S_FER_2"/>
    <property type="match status" value="1"/>
</dbReference>
<keyword evidence="9" id="KW-0411">Iron-sulfur</keyword>
<dbReference type="InterPro" id="IPR036010">
    <property type="entry name" value="2Fe-2S_ferredoxin-like_sf"/>
</dbReference>
<evidence type="ECO:0000256" key="4">
    <source>
        <dbReference type="ARBA" id="ARBA00022643"/>
    </source>
</evidence>
<dbReference type="InterPro" id="IPR050415">
    <property type="entry name" value="MRET"/>
</dbReference>
<dbReference type="AlphaFoldDB" id="A0A5N0UW17"/>
<keyword evidence="6" id="KW-0479">Metal-binding</keyword>
<dbReference type="GO" id="GO:0046872">
    <property type="term" value="F:metal ion binding"/>
    <property type="evidence" value="ECO:0007669"/>
    <property type="project" value="UniProtKB-KW"/>
</dbReference>
<dbReference type="CDD" id="cd06185">
    <property type="entry name" value="PDR_like"/>
    <property type="match status" value="1"/>
</dbReference>
<dbReference type="InterPro" id="IPR012675">
    <property type="entry name" value="Beta-grasp_dom_sf"/>
</dbReference>
<dbReference type="SUPFAM" id="SSF54292">
    <property type="entry name" value="2Fe-2S ferredoxin-like"/>
    <property type="match status" value="1"/>
</dbReference>
<dbReference type="GO" id="GO:0016491">
    <property type="term" value="F:oxidoreductase activity"/>
    <property type="evidence" value="ECO:0007669"/>
    <property type="project" value="UniProtKB-KW"/>
</dbReference>
<dbReference type="InterPro" id="IPR008333">
    <property type="entry name" value="Cbr1-like_FAD-bd_dom"/>
</dbReference>
<evidence type="ECO:0000256" key="9">
    <source>
        <dbReference type="ARBA" id="ARBA00023014"/>
    </source>
</evidence>
<dbReference type="PANTHER" id="PTHR47354:SF1">
    <property type="entry name" value="CARNITINE MONOOXYGENASE REDUCTASE SUBUNIT"/>
    <property type="match status" value="1"/>
</dbReference>
<organism evidence="12 13">
    <name type="scientific">Amycolatopsis acidicola</name>
    <dbReference type="NCBI Taxonomy" id="2596893"/>
    <lineage>
        <taxon>Bacteria</taxon>
        <taxon>Bacillati</taxon>
        <taxon>Actinomycetota</taxon>
        <taxon>Actinomycetes</taxon>
        <taxon>Pseudonocardiales</taxon>
        <taxon>Pseudonocardiaceae</taxon>
        <taxon>Amycolatopsis</taxon>
    </lineage>
</organism>
<evidence type="ECO:0000256" key="2">
    <source>
        <dbReference type="ARBA" id="ARBA00001974"/>
    </source>
</evidence>
<proteinExistence type="predicted"/>
<keyword evidence="5" id="KW-0001">2Fe-2S</keyword>
<name>A0A5N0UW17_9PSEU</name>
<dbReference type="Gene3D" id="3.10.20.30">
    <property type="match status" value="1"/>
</dbReference>
<dbReference type="PRINTS" id="PR00409">
    <property type="entry name" value="PHDIOXRDTASE"/>
</dbReference>
<keyword evidence="13" id="KW-1185">Reference proteome</keyword>
<reference evidence="12" key="1">
    <citation type="submission" date="2019-09" db="EMBL/GenBank/DDBJ databases">
        <authorList>
            <person name="Teo W.F.A."/>
            <person name="Duangmal K."/>
        </authorList>
    </citation>
    <scope>NUCLEOTIDE SEQUENCE [LARGE SCALE GENOMIC DNA]</scope>
    <source>
        <strain evidence="12">K81G1</strain>
    </source>
</reference>
<dbReference type="Pfam" id="PF00970">
    <property type="entry name" value="FAD_binding_6"/>
    <property type="match status" value="1"/>
</dbReference>
<evidence type="ECO:0000256" key="7">
    <source>
        <dbReference type="ARBA" id="ARBA00023002"/>
    </source>
</evidence>
<accession>A0A5N0UW17</accession>
<dbReference type="Proteomes" id="UP000319769">
    <property type="component" value="Unassembled WGS sequence"/>
</dbReference>
<keyword evidence="7" id="KW-0560">Oxidoreductase</keyword>
<evidence type="ECO:0000259" key="11">
    <source>
        <dbReference type="PROSITE" id="PS51384"/>
    </source>
</evidence>
<dbReference type="Pfam" id="PF00111">
    <property type="entry name" value="Fer2"/>
    <property type="match status" value="1"/>
</dbReference>